<organism evidence="2 3">
    <name type="scientific">Candidatus Spyradenecus faecavium</name>
    <dbReference type="NCBI Taxonomy" id="2840947"/>
    <lineage>
        <taxon>Bacteria</taxon>
        <taxon>Pseudomonadati</taxon>
        <taxon>Lentisphaerota</taxon>
        <taxon>Lentisphaeria</taxon>
        <taxon>Lentisphaerales</taxon>
        <taxon>Lentisphaeraceae</taxon>
        <taxon>Lentisphaeraceae incertae sedis</taxon>
        <taxon>Candidatus Spyradenecus</taxon>
    </lineage>
</organism>
<gene>
    <name evidence="2" type="ORF">IAC79_03940</name>
</gene>
<dbReference type="EMBL" id="DVOR01000125">
    <property type="protein sequence ID" value="HIV09246.1"/>
    <property type="molecule type" value="Genomic_DNA"/>
</dbReference>
<keyword evidence="1" id="KW-0175">Coiled coil</keyword>
<evidence type="ECO:0000256" key="1">
    <source>
        <dbReference type="SAM" id="Coils"/>
    </source>
</evidence>
<sequence>MKTIGFTDQRGFALTVTLVFCLVGAWAQADSYGWPKRTADIDQDARFEQWQDYWEPGKVWSYDVSYSLGGKFVTKTELETSIPWAMRWLMQGSLKDWAADVYRLHLGVSGTQRVAILTLANNIDTGFWQSLAYSNEGTFRLSAQYDQDSKRVQKNAENLRIALKQAESDSSWWKRRLFLTNAAEQEAAMQETERLEKRLLARERNREKFFADRSKFVGGVGEYAIDLEDLLEKFKNNGAYDSYKDIKEATAEFVDEFDGRTMIAQVAVAQSAKVVQYPVRLMEGLSLYYAANGQGPELLERNYRKRIQDVENREKSFSGRSKKNIEEWRRRVEKRRDGYWGRMPTIDSVWQKAKACNPDDPLVECYIMLLERNDVWVPELTKKERKQLQTAPIRENYRSDLAFLELSRQNNPNANALFWGVETLPDGNQLEFAPGCQGRELGKTWVVKGAVFNQLRHPDFAEYAFSPNSQVVVMREHDDYDPVTKRPCYVLSIQDSSNEIHTWEYDPVTKRAREAEGLKYAKTTLTFEPSDEEMKKKYASFIWDASRVASEDSGNPLNRIYIDKETGLLACYNIPLVSDIGNQTGKKIGSAAPYFTVEPGTTVYLNFQAQLSESPAALRGGEAKQFDLPPFYDPRRSEWGVVQ</sequence>
<dbReference type="AlphaFoldDB" id="A0A9D1NNB3"/>
<name>A0A9D1NNB3_9BACT</name>
<evidence type="ECO:0000313" key="3">
    <source>
        <dbReference type="Proteomes" id="UP000886845"/>
    </source>
</evidence>
<proteinExistence type="predicted"/>
<protein>
    <submittedName>
        <fullName evidence="2">Uncharacterized protein</fullName>
    </submittedName>
</protein>
<feature type="coiled-coil region" evidence="1">
    <location>
        <begin position="149"/>
        <end position="202"/>
    </location>
</feature>
<accession>A0A9D1NNB3</accession>
<dbReference type="Proteomes" id="UP000886845">
    <property type="component" value="Unassembled WGS sequence"/>
</dbReference>
<comment type="caution">
    <text evidence="2">The sequence shown here is derived from an EMBL/GenBank/DDBJ whole genome shotgun (WGS) entry which is preliminary data.</text>
</comment>
<evidence type="ECO:0000313" key="2">
    <source>
        <dbReference type="EMBL" id="HIV09246.1"/>
    </source>
</evidence>
<reference evidence="2" key="2">
    <citation type="journal article" date="2021" name="PeerJ">
        <title>Extensive microbial diversity within the chicken gut microbiome revealed by metagenomics and culture.</title>
        <authorList>
            <person name="Gilroy R."/>
            <person name="Ravi A."/>
            <person name="Getino M."/>
            <person name="Pursley I."/>
            <person name="Horton D.L."/>
            <person name="Alikhan N.F."/>
            <person name="Baker D."/>
            <person name="Gharbi K."/>
            <person name="Hall N."/>
            <person name="Watson M."/>
            <person name="Adriaenssens E.M."/>
            <person name="Foster-Nyarko E."/>
            <person name="Jarju S."/>
            <person name="Secka A."/>
            <person name="Antonio M."/>
            <person name="Oren A."/>
            <person name="Chaudhuri R.R."/>
            <person name="La Ragione R."/>
            <person name="Hildebrand F."/>
            <person name="Pallen M.J."/>
        </authorList>
    </citation>
    <scope>NUCLEOTIDE SEQUENCE</scope>
    <source>
        <strain evidence="2">35461</strain>
    </source>
</reference>
<reference evidence="2" key="1">
    <citation type="submission" date="2020-10" db="EMBL/GenBank/DDBJ databases">
        <authorList>
            <person name="Gilroy R."/>
        </authorList>
    </citation>
    <scope>NUCLEOTIDE SEQUENCE</scope>
    <source>
        <strain evidence="2">35461</strain>
    </source>
</reference>